<evidence type="ECO:0000313" key="3">
    <source>
        <dbReference type="WBParaSite" id="L893_g30454.t1"/>
    </source>
</evidence>
<name>A0A1I7ZVZ5_9BILA</name>
<organism evidence="2 3">
    <name type="scientific">Steinernema glaseri</name>
    <dbReference type="NCBI Taxonomy" id="37863"/>
    <lineage>
        <taxon>Eukaryota</taxon>
        <taxon>Metazoa</taxon>
        <taxon>Ecdysozoa</taxon>
        <taxon>Nematoda</taxon>
        <taxon>Chromadorea</taxon>
        <taxon>Rhabditida</taxon>
        <taxon>Tylenchina</taxon>
        <taxon>Panagrolaimomorpha</taxon>
        <taxon>Strongyloidoidea</taxon>
        <taxon>Steinernematidae</taxon>
        <taxon>Steinernema</taxon>
    </lineage>
</organism>
<accession>A0A1I7ZVZ5</accession>
<dbReference type="AlphaFoldDB" id="A0A1I7ZVZ5"/>
<keyword evidence="1" id="KW-0812">Transmembrane</keyword>
<evidence type="ECO:0000256" key="1">
    <source>
        <dbReference type="SAM" id="Phobius"/>
    </source>
</evidence>
<dbReference type="WBParaSite" id="L893_g30454.t1">
    <property type="protein sequence ID" value="L893_g30454.t1"/>
    <property type="gene ID" value="L893_g30454"/>
</dbReference>
<keyword evidence="1" id="KW-1133">Transmembrane helix</keyword>
<sequence length="95" mass="10371">MSCCPSPLAITLIFDIKLVHKVRKIIVGFLPSLVPFSPTISAFQILLHLPASLITKKMSCCTSQNHVLISLPSAKTFFARQSHGSAYEEAQRSSA</sequence>
<protein>
    <submittedName>
        <fullName evidence="3">Ovule protein</fullName>
    </submittedName>
</protein>
<evidence type="ECO:0000313" key="2">
    <source>
        <dbReference type="Proteomes" id="UP000095287"/>
    </source>
</evidence>
<keyword evidence="1" id="KW-0472">Membrane</keyword>
<keyword evidence="2" id="KW-1185">Reference proteome</keyword>
<dbReference type="Proteomes" id="UP000095287">
    <property type="component" value="Unplaced"/>
</dbReference>
<feature type="transmembrane region" description="Helical" evidence="1">
    <location>
        <begin position="25"/>
        <end position="49"/>
    </location>
</feature>
<proteinExistence type="predicted"/>
<reference evidence="3" key="1">
    <citation type="submission" date="2016-11" db="UniProtKB">
        <authorList>
            <consortium name="WormBaseParasite"/>
        </authorList>
    </citation>
    <scope>IDENTIFICATION</scope>
</reference>